<evidence type="ECO:0000313" key="5">
    <source>
        <dbReference type="EMBL" id="RXR27693.1"/>
    </source>
</evidence>
<dbReference type="OrthoDB" id="9028214at2"/>
<gene>
    <name evidence="5" type="ORF">EQG66_11425</name>
</gene>
<dbReference type="SUPFAM" id="SSF46785">
    <property type="entry name" value="Winged helix' DNA-binding domain"/>
    <property type="match status" value="1"/>
</dbReference>
<keyword evidence="1" id="KW-0805">Transcription regulation</keyword>
<dbReference type="InterPro" id="IPR036390">
    <property type="entry name" value="WH_DNA-bd_sf"/>
</dbReference>
<evidence type="ECO:0000256" key="3">
    <source>
        <dbReference type="ARBA" id="ARBA00023163"/>
    </source>
</evidence>
<proteinExistence type="predicted"/>
<dbReference type="PANTHER" id="PTHR43537:SF49">
    <property type="entry name" value="TRANSCRIPTIONAL REGULATORY PROTEIN"/>
    <property type="match status" value="1"/>
</dbReference>
<dbReference type="PROSITE" id="PS50949">
    <property type="entry name" value="HTH_GNTR"/>
    <property type="match status" value="1"/>
</dbReference>
<evidence type="ECO:0000259" key="4">
    <source>
        <dbReference type="PROSITE" id="PS50949"/>
    </source>
</evidence>
<dbReference type="PANTHER" id="PTHR43537">
    <property type="entry name" value="TRANSCRIPTIONAL REGULATOR, GNTR FAMILY"/>
    <property type="match status" value="1"/>
</dbReference>
<dbReference type="InterPro" id="IPR036388">
    <property type="entry name" value="WH-like_DNA-bd_sf"/>
</dbReference>
<dbReference type="RefSeq" id="WP_129404722.1">
    <property type="nucleotide sequence ID" value="NZ_SBKP01000011.1"/>
</dbReference>
<dbReference type="SMART" id="SM00345">
    <property type="entry name" value="HTH_GNTR"/>
    <property type="match status" value="1"/>
</dbReference>
<name>A0A4Q1KES7_9SPHN</name>
<dbReference type="SUPFAM" id="SSF48008">
    <property type="entry name" value="GntR ligand-binding domain-like"/>
    <property type="match status" value="1"/>
</dbReference>
<keyword evidence="3" id="KW-0804">Transcription</keyword>
<dbReference type="GO" id="GO:0003677">
    <property type="term" value="F:DNA binding"/>
    <property type="evidence" value="ECO:0007669"/>
    <property type="project" value="UniProtKB-KW"/>
</dbReference>
<dbReference type="EMBL" id="SBKP01000011">
    <property type="protein sequence ID" value="RXR27693.1"/>
    <property type="molecule type" value="Genomic_DNA"/>
</dbReference>
<organism evidence="5 6">
    <name type="scientific">Sphingobium fluviale</name>
    <dbReference type="NCBI Taxonomy" id="2506423"/>
    <lineage>
        <taxon>Bacteria</taxon>
        <taxon>Pseudomonadati</taxon>
        <taxon>Pseudomonadota</taxon>
        <taxon>Alphaproteobacteria</taxon>
        <taxon>Sphingomonadales</taxon>
        <taxon>Sphingomonadaceae</taxon>
        <taxon>Sphingobium</taxon>
    </lineage>
</organism>
<dbReference type="Pfam" id="PF00392">
    <property type="entry name" value="GntR"/>
    <property type="match status" value="1"/>
</dbReference>
<dbReference type="AlphaFoldDB" id="A0A4Q1KES7"/>
<evidence type="ECO:0000256" key="2">
    <source>
        <dbReference type="ARBA" id="ARBA00023125"/>
    </source>
</evidence>
<dbReference type="Pfam" id="PF07729">
    <property type="entry name" value="FCD"/>
    <property type="match status" value="1"/>
</dbReference>
<sequence length="229" mass="25506">MSNGVGFALNIKEKEATLNKRDEVYSRIISLLLSAKIQFGERLLVKELGAELGVSRQPIMAALNRLDAEGFVQIIPQVGCEVINPGRSEIADFYLMFERMEGLLAELAAARRTSAQMNDLKALHRRIMGINFSNSQAGQDYGSLNREFHQIIHVMARSPLLDERQRNNFNMSDFFINQLVGFGKFTGDAAQEHQEIIDAIEMQSPAKARALTENHISGIAGVLLAAMRD</sequence>
<accession>A0A4Q1KES7</accession>
<reference evidence="6" key="1">
    <citation type="submission" date="2019-01" db="EMBL/GenBank/DDBJ databases">
        <title>Cytophagaceae bacterium strain CAR-16.</title>
        <authorList>
            <person name="Chen W.-M."/>
        </authorList>
    </citation>
    <scope>NUCLEOTIDE SEQUENCE [LARGE SCALE GENOMIC DNA]</scope>
    <source>
        <strain evidence="6">CHR27</strain>
    </source>
</reference>
<evidence type="ECO:0000256" key="1">
    <source>
        <dbReference type="ARBA" id="ARBA00023015"/>
    </source>
</evidence>
<dbReference type="Proteomes" id="UP000290958">
    <property type="component" value="Unassembled WGS sequence"/>
</dbReference>
<dbReference type="Gene3D" id="1.20.120.530">
    <property type="entry name" value="GntR ligand-binding domain-like"/>
    <property type="match status" value="1"/>
</dbReference>
<comment type="caution">
    <text evidence="5">The sequence shown here is derived from an EMBL/GenBank/DDBJ whole genome shotgun (WGS) entry which is preliminary data.</text>
</comment>
<dbReference type="InterPro" id="IPR000524">
    <property type="entry name" value="Tscrpt_reg_HTH_GntR"/>
</dbReference>
<dbReference type="SMART" id="SM00895">
    <property type="entry name" value="FCD"/>
    <property type="match status" value="1"/>
</dbReference>
<dbReference type="GO" id="GO:0003700">
    <property type="term" value="F:DNA-binding transcription factor activity"/>
    <property type="evidence" value="ECO:0007669"/>
    <property type="project" value="InterPro"/>
</dbReference>
<evidence type="ECO:0000313" key="6">
    <source>
        <dbReference type="Proteomes" id="UP000290958"/>
    </source>
</evidence>
<keyword evidence="6" id="KW-1185">Reference proteome</keyword>
<dbReference type="Gene3D" id="1.10.10.10">
    <property type="entry name" value="Winged helix-like DNA-binding domain superfamily/Winged helix DNA-binding domain"/>
    <property type="match status" value="1"/>
</dbReference>
<keyword evidence="2" id="KW-0238">DNA-binding</keyword>
<dbReference type="InterPro" id="IPR011711">
    <property type="entry name" value="GntR_C"/>
</dbReference>
<feature type="domain" description="HTH gntR-type" evidence="4">
    <location>
        <begin position="18"/>
        <end position="85"/>
    </location>
</feature>
<dbReference type="InterPro" id="IPR008920">
    <property type="entry name" value="TF_FadR/GntR_C"/>
</dbReference>
<protein>
    <submittedName>
        <fullName evidence="5">GntR family transcriptional regulator</fullName>
    </submittedName>
</protein>